<dbReference type="InterPro" id="IPR020802">
    <property type="entry name" value="TesA-like"/>
</dbReference>
<dbReference type="InterPro" id="IPR012223">
    <property type="entry name" value="TEII"/>
</dbReference>
<dbReference type="PANTHER" id="PTHR11487">
    <property type="entry name" value="THIOESTERASE"/>
    <property type="match status" value="1"/>
</dbReference>
<sequence length="236" mass="24935">MTSVRLYCIPHAGATSSVYRSWPDQVPPGVEVVGLDPPGRGARAREKPAADYSTLVEALAGHVIADLERTGCPAYATFGHSFGAMLALAVAARAAEATGAAPAGAVLSASLPPRLLPVPDELATLSDEELLAKMAADGGTAPELLSSGAMAGYLLRLLRQDLTIRPEFRAHALLRVDFPLVLVAAKEDAYVPPEQMWAWAEHSTASVRCVEIPGGHFAVLQHPREALAPLFREVVC</sequence>
<feature type="domain" description="Thioesterase TesA-like" evidence="3">
    <location>
        <begin position="7"/>
        <end position="235"/>
    </location>
</feature>
<evidence type="ECO:0000256" key="2">
    <source>
        <dbReference type="ARBA" id="ARBA00022801"/>
    </source>
</evidence>
<dbReference type="PANTHER" id="PTHR11487:SF0">
    <property type="entry name" value="S-ACYL FATTY ACID SYNTHASE THIOESTERASE, MEDIUM CHAIN"/>
    <property type="match status" value="1"/>
</dbReference>
<dbReference type="RefSeq" id="WP_378310981.1">
    <property type="nucleotide sequence ID" value="NZ_JBHUKS010000028.1"/>
</dbReference>
<evidence type="ECO:0000313" key="5">
    <source>
        <dbReference type="Proteomes" id="UP001597483"/>
    </source>
</evidence>
<dbReference type="InterPro" id="IPR029058">
    <property type="entry name" value="AB_hydrolase_fold"/>
</dbReference>
<organism evidence="4 5">
    <name type="scientific">Amycolatopsis silviterrae</name>
    <dbReference type="NCBI Taxonomy" id="1656914"/>
    <lineage>
        <taxon>Bacteria</taxon>
        <taxon>Bacillati</taxon>
        <taxon>Actinomycetota</taxon>
        <taxon>Actinomycetes</taxon>
        <taxon>Pseudonocardiales</taxon>
        <taxon>Pseudonocardiaceae</taxon>
        <taxon>Amycolatopsis</taxon>
    </lineage>
</organism>
<evidence type="ECO:0000313" key="4">
    <source>
        <dbReference type="EMBL" id="MFD2472907.1"/>
    </source>
</evidence>
<accession>A0ABW5HJF5</accession>
<evidence type="ECO:0000256" key="1">
    <source>
        <dbReference type="ARBA" id="ARBA00007169"/>
    </source>
</evidence>
<protein>
    <submittedName>
        <fullName evidence="4">Thioesterase II family protein</fullName>
    </submittedName>
</protein>
<dbReference type="Proteomes" id="UP001597483">
    <property type="component" value="Unassembled WGS sequence"/>
</dbReference>
<dbReference type="SUPFAM" id="SSF53474">
    <property type="entry name" value="alpha/beta-Hydrolases"/>
    <property type="match status" value="1"/>
</dbReference>
<comment type="similarity">
    <text evidence="1">Belongs to the thioesterase family.</text>
</comment>
<evidence type="ECO:0000259" key="3">
    <source>
        <dbReference type="SMART" id="SM00824"/>
    </source>
</evidence>
<dbReference type="EMBL" id="JBHUKS010000028">
    <property type="protein sequence ID" value="MFD2472907.1"/>
    <property type="molecule type" value="Genomic_DNA"/>
</dbReference>
<name>A0ABW5HJF5_9PSEU</name>
<reference evidence="5" key="1">
    <citation type="journal article" date="2019" name="Int. J. Syst. Evol. Microbiol.">
        <title>The Global Catalogue of Microorganisms (GCM) 10K type strain sequencing project: providing services to taxonomists for standard genome sequencing and annotation.</title>
        <authorList>
            <consortium name="The Broad Institute Genomics Platform"/>
            <consortium name="The Broad Institute Genome Sequencing Center for Infectious Disease"/>
            <person name="Wu L."/>
            <person name="Ma J."/>
        </authorList>
    </citation>
    <scope>NUCLEOTIDE SEQUENCE [LARGE SCALE GENOMIC DNA]</scope>
    <source>
        <strain evidence="5">CGMCC 4.7641</strain>
    </source>
</reference>
<gene>
    <name evidence="4" type="ORF">ACFSVL_36300</name>
</gene>
<keyword evidence="2" id="KW-0378">Hydrolase</keyword>
<dbReference type="SMART" id="SM00824">
    <property type="entry name" value="PKS_TE"/>
    <property type="match status" value="1"/>
</dbReference>
<comment type="caution">
    <text evidence="4">The sequence shown here is derived from an EMBL/GenBank/DDBJ whole genome shotgun (WGS) entry which is preliminary data.</text>
</comment>
<dbReference type="Pfam" id="PF00975">
    <property type="entry name" value="Thioesterase"/>
    <property type="match status" value="1"/>
</dbReference>
<dbReference type="InterPro" id="IPR001031">
    <property type="entry name" value="Thioesterase"/>
</dbReference>
<keyword evidence="5" id="KW-1185">Reference proteome</keyword>
<dbReference type="Gene3D" id="3.40.50.1820">
    <property type="entry name" value="alpha/beta hydrolase"/>
    <property type="match status" value="1"/>
</dbReference>
<proteinExistence type="inferred from homology"/>